<reference evidence="1" key="1">
    <citation type="submission" date="2023-10" db="EMBL/GenBank/DDBJ databases">
        <authorList>
            <person name="Rodriguez Cubillos JULIANA M."/>
            <person name="De Vega J."/>
        </authorList>
    </citation>
    <scope>NUCLEOTIDE SEQUENCE</scope>
</reference>
<sequence length="308" mass="35323">MMMEKEIMVAVPSKDFNFNSNCSSPYITAPSSPQHFPNNFFKHHDQPINTNNQEDEDFEFNFNTHLQKSSLSADQLFHAGKILPLNLISPSHPHHETEQKLVQKLQQQQEQEDEENLSQHQQQNKLSGKERSSSFSFPSCRKNTKYSKLIEEVEIFSQEKDKSSSKNNNLKQSETATVSSFSSFLSTISISKGYYRKWRIKDFLLFRSASEGRASDKDPLRKYRVLSKTTAYEDVTGSSFRSVENSGSVSKRRKPVSAHELHYTLNRAASEELKRKTMLPYKQGLLGCLGFNHGMNQISGRFGSFERS</sequence>
<evidence type="ECO:0000313" key="2">
    <source>
        <dbReference type="Proteomes" id="UP001177021"/>
    </source>
</evidence>
<dbReference type="EMBL" id="CASHSV030000716">
    <property type="protein sequence ID" value="CAJ2674262.1"/>
    <property type="molecule type" value="Genomic_DNA"/>
</dbReference>
<gene>
    <name evidence="1" type="ORF">MILVUS5_LOCUS37548</name>
</gene>
<dbReference type="Proteomes" id="UP001177021">
    <property type="component" value="Unassembled WGS sequence"/>
</dbReference>
<evidence type="ECO:0000313" key="1">
    <source>
        <dbReference type="EMBL" id="CAJ2674262.1"/>
    </source>
</evidence>
<name>A0ACB0M0G8_TRIPR</name>
<organism evidence="1 2">
    <name type="scientific">Trifolium pratense</name>
    <name type="common">Red clover</name>
    <dbReference type="NCBI Taxonomy" id="57577"/>
    <lineage>
        <taxon>Eukaryota</taxon>
        <taxon>Viridiplantae</taxon>
        <taxon>Streptophyta</taxon>
        <taxon>Embryophyta</taxon>
        <taxon>Tracheophyta</taxon>
        <taxon>Spermatophyta</taxon>
        <taxon>Magnoliopsida</taxon>
        <taxon>eudicotyledons</taxon>
        <taxon>Gunneridae</taxon>
        <taxon>Pentapetalae</taxon>
        <taxon>rosids</taxon>
        <taxon>fabids</taxon>
        <taxon>Fabales</taxon>
        <taxon>Fabaceae</taxon>
        <taxon>Papilionoideae</taxon>
        <taxon>50 kb inversion clade</taxon>
        <taxon>NPAAA clade</taxon>
        <taxon>Hologalegina</taxon>
        <taxon>IRL clade</taxon>
        <taxon>Trifolieae</taxon>
        <taxon>Trifolium</taxon>
    </lineage>
</organism>
<accession>A0ACB0M0G8</accession>
<keyword evidence="2" id="KW-1185">Reference proteome</keyword>
<comment type="caution">
    <text evidence="1">The sequence shown here is derived from an EMBL/GenBank/DDBJ whole genome shotgun (WGS) entry which is preliminary data.</text>
</comment>
<proteinExistence type="predicted"/>
<protein>
    <submittedName>
        <fullName evidence="1">Uncharacterized protein</fullName>
    </submittedName>
</protein>